<feature type="non-terminal residue" evidence="1">
    <location>
        <position position="1"/>
    </location>
</feature>
<reference evidence="1" key="1">
    <citation type="submission" date="2014-05" db="EMBL/GenBank/DDBJ databases">
        <title>The transcriptome of the halophilic microalga Tetraselmis sp. GSL018 isolated from the Great Salt Lake, Utah.</title>
        <authorList>
            <person name="Jinkerson R.E."/>
            <person name="D'Adamo S."/>
            <person name="Posewitz M.C."/>
        </authorList>
    </citation>
    <scope>NUCLEOTIDE SEQUENCE</scope>
    <source>
        <strain evidence="1">GSL018</strain>
    </source>
</reference>
<sequence length="70" mass="8172">PFFDKLLRRSCLTCKFPKHFACKASSESQVFARFVVLGKHVFINSNSTLFQRKFYELFLSCYCLTTFTTA</sequence>
<evidence type="ECO:0000313" key="1">
    <source>
        <dbReference type="EMBL" id="JAC61397.1"/>
    </source>
</evidence>
<organism evidence="1">
    <name type="scientific">Tetraselmis sp. GSL018</name>
    <dbReference type="NCBI Taxonomy" id="582737"/>
    <lineage>
        <taxon>Eukaryota</taxon>
        <taxon>Viridiplantae</taxon>
        <taxon>Chlorophyta</taxon>
        <taxon>core chlorophytes</taxon>
        <taxon>Chlorodendrophyceae</taxon>
        <taxon>Chlorodendrales</taxon>
        <taxon>Chlorodendraceae</taxon>
        <taxon>Tetraselmis</taxon>
    </lineage>
</organism>
<proteinExistence type="predicted"/>
<accession>A0A061QL39</accession>
<name>A0A061QL39_9CHLO</name>
<gene>
    <name evidence="1" type="ORF">TSPGSL018_26370</name>
</gene>
<dbReference type="EMBL" id="GBEZ01025728">
    <property type="protein sequence ID" value="JAC61397.1"/>
    <property type="molecule type" value="Transcribed_RNA"/>
</dbReference>
<protein>
    <submittedName>
        <fullName evidence="1">Uncharacterized protein</fullName>
    </submittedName>
</protein>
<dbReference type="AlphaFoldDB" id="A0A061QL39"/>